<feature type="transmembrane region" description="Helical" evidence="8">
    <location>
        <begin position="122"/>
        <end position="141"/>
    </location>
</feature>
<feature type="transmembrane region" description="Helical" evidence="8">
    <location>
        <begin position="292"/>
        <end position="323"/>
    </location>
</feature>
<feature type="transmembrane region" description="Helical" evidence="8">
    <location>
        <begin position="427"/>
        <end position="446"/>
    </location>
</feature>
<dbReference type="PROSITE" id="PS01303">
    <property type="entry name" value="BCCT"/>
    <property type="match status" value="1"/>
</dbReference>
<name>W8KKS5_9GAMM</name>
<feature type="transmembrane region" description="Helical" evidence="8">
    <location>
        <begin position="343"/>
        <end position="363"/>
    </location>
</feature>
<dbReference type="InterPro" id="IPR000060">
    <property type="entry name" value="BCCT_transptr"/>
</dbReference>
<dbReference type="RefSeq" id="WP_025282968.1">
    <property type="nucleotide sequence ID" value="NZ_CP007268.1"/>
</dbReference>
<dbReference type="OrthoDB" id="9775735at2"/>
<dbReference type="PATRIC" id="fig|1354791.3.peg.556"/>
<dbReference type="PANTHER" id="PTHR30047">
    <property type="entry name" value="HIGH-AFFINITY CHOLINE TRANSPORT PROTEIN-RELATED"/>
    <property type="match status" value="1"/>
</dbReference>
<evidence type="ECO:0000256" key="8">
    <source>
        <dbReference type="SAM" id="Phobius"/>
    </source>
</evidence>
<sequence length="536" mass="57858">MSEHKGRRPKPEEIKRIERIYDTDYEVGQDNIKAMGMDIHNPVFVISATLILVFVVLSLILPEVSKEALESTRVWIGEQFDWLFLTAGNLFVLFCLALIILPVGKVRLGGQDAKPEFGYLSWFAMLFAAGMGIGLMFWAVAEPVGYFTEWFGTPLNVGGGDATASLGATMYHWGLHPWAIYGVVALSLAFFAYNKGMPLTIRSTFYPLLGDRVWGWFGHVIDTLAVLATLFGLATSLGLGAQQAASGMAFLFGVDGGLMTQIAIIIGITAIAVISVIRGIHGGVRLLSNINMLVALALLIFVMIAGGLIAFAANAGTTVWGYVQYILPLGNPVGREDTTFYHSWTVFFWAWWISWSPFVGMFIARVSKGRTVREFMTAVLILPMLVTVVWMSAFGGGGIDQVREGVGELAGGIGESSLALFQMLNEMPFTSITSFLAIVLVLVFFITSSDSGSLVIDSITSGGKLDAPTPQRIFWAVLEGTVAGMLLAIGGDAALNALQAGAISTGLPFTIVLLFMCVSLGIALYQELKLIKHGYA</sequence>
<dbReference type="Proteomes" id="UP000019442">
    <property type="component" value="Chromosome"/>
</dbReference>
<dbReference type="HOGENOM" id="CLU_010118_5_2_6"/>
<feature type="transmembrane region" description="Helical" evidence="8">
    <location>
        <begin position="258"/>
        <end position="280"/>
    </location>
</feature>
<feature type="transmembrane region" description="Helical" evidence="8">
    <location>
        <begin position="375"/>
        <end position="393"/>
    </location>
</feature>
<dbReference type="KEGG" id="hhc:M911_16095"/>
<gene>
    <name evidence="9" type="ORF">M911_16095</name>
</gene>
<feature type="transmembrane region" description="Helical" evidence="8">
    <location>
        <begin position="473"/>
        <end position="495"/>
    </location>
</feature>
<evidence type="ECO:0000256" key="3">
    <source>
        <dbReference type="ARBA" id="ARBA00022448"/>
    </source>
</evidence>
<feature type="transmembrane region" description="Helical" evidence="8">
    <location>
        <begin position="175"/>
        <end position="193"/>
    </location>
</feature>
<evidence type="ECO:0000313" key="9">
    <source>
        <dbReference type="EMBL" id="AHK80409.1"/>
    </source>
</evidence>
<dbReference type="AlphaFoldDB" id="W8KKS5"/>
<keyword evidence="7 8" id="KW-0472">Membrane</keyword>
<dbReference type="InterPro" id="IPR018093">
    <property type="entry name" value="BCCT_CS"/>
</dbReference>
<dbReference type="Pfam" id="PF02028">
    <property type="entry name" value="BCCT"/>
    <property type="match status" value="1"/>
</dbReference>
<evidence type="ECO:0000313" key="10">
    <source>
        <dbReference type="Proteomes" id="UP000019442"/>
    </source>
</evidence>
<organism evidence="9 10">
    <name type="scientific">Ectothiorhodospira haloalkaliphila</name>
    <dbReference type="NCBI Taxonomy" id="421628"/>
    <lineage>
        <taxon>Bacteria</taxon>
        <taxon>Pseudomonadati</taxon>
        <taxon>Pseudomonadota</taxon>
        <taxon>Gammaproteobacteria</taxon>
        <taxon>Chromatiales</taxon>
        <taxon>Ectothiorhodospiraceae</taxon>
        <taxon>Ectothiorhodospira</taxon>
    </lineage>
</organism>
<evidence type="ECO:0000256" key="1">
    <source>
        <dbReference type="ARBA" id="ARBA00004651"/>
    </source>
</evidence>
<keyword evidence="3" id="KW-0813">Transport</keyword>
<evidence type="ECO:0000256" key="7">
    <source>
        <dbReference type="ARBA" id="ARBA00023136"/>
    </source>
</evidence>
<evidence type="ECO:0000256" key="2">
    <source>
        <dbReference type="ARBA" id="ARBA00005658"/>
    </source>
</evidence>
<reference evidence="9 10" key="1">
    <citation type="journal article" date="2014" name="J Genomics">
        <title>Draft Genome Sequence of the Extremely Halophilic Phototrophic Purple Sulfur Bacterium Halorhodospira halochloris.</title>
        <authorList>
            <person name="Singh K.S."/>
            <person name="Kirksey J."/>
            <person name="Hoff W.D."/>
            <person name="Deole R."/>
        </authorList>
    </citation>
    <scope>NUCLEOTIDE SEQUENCE [LARGE SCALE GENOMIC DNA]</scope>
    <source>
        <strain evidence="9 10">A</strain>
    </source>
</reference>
<dbReference type="EMBL" id="CP007268">
    <property type="protein sequence ID" value="AHK80409.1"/>
    <property type="molecule type" value="Genomic_DNA"/>
</dbReference>
<feature type="transmembrane region" description="Helical" evidence="8">
    <location>
        <begin position="213"/>
        <end position="238"/>
    </location>
</feature>
<keyword evidence="5 8" id="KW-0812">Transmembrane</keyword>
<accession>W8KKS5</accession>
<feature type="transmembrane region" description="Helical" evidence="8">
    <location>
        <begin position="82"/>
        <end position="101"/>
    </location>
</feature>
<comment type="similarity">
    <text evidence="2">Belongs to the BCCT transporter (TC 2.A.15) family.</text>
</comment>
<keyword evidence="6 8" id="KW-1133">Transmembrane helix</keyword>
<dbReference type="GO" id="GO:0022857">
    <property type="term" value="F:transmembrane transporter activity"/>
    <property type="evidence" value="ECO:0007669"/>
    <property type="project" value="InterPro"/>
</dbReference>
<dbReference type="NCBIfam" id="TIGR00842">
    <property type="entry name" value="bcct"/>
    <property type="match status" value="1"/>
</dbReference>
<dbReference type="GO" id="GO:0005886">
    <property type="term" value="C:plasma membrane"/>
    <property type="evidence" value="ECO:0007669"/>
    <property type="project" value="UniProtKB-SubCell"/>
</dbReference>
<dbReference type="PANTHER" id="PTHR30047:SF7">
    <property type="entry name" value="HIGH-AFFINITY CHOLINE TRANSPORT PROTEIN"/>
    <property type="match status" value="1"/>
</dbReference>
<keyword evidence="10" id="KW-1185">Reference proteome</keyword>
<evidence type="ECO:0000256" key="5">
    <source>
        <dbReference type="ARBA" id="ARBA00022692"/>
    </source>
</evidence>
<proteinExistence type="inferred from homology"/>
<evidence type="ECO:0000256" key="4">
    <source>
        <dbReference type="ARBA" id="ARBA00022475"/>
    </source>
</evidence>
<feature type="transmembrane region" description="Helical" evidence="8">
    <location>
        <begin position="507"/>
        <end position="525"/>
    </location>
</feature>
<keyword evidence="4" id="KW-1003">Cell membrane</keyword>
<evidence type="ECO:0000256" key="6">
    <source>
        <dbReference type="ARBA" id="ARBA00022989"/>
    </source>
</evidence>
<protein>
    <submittedName>
        <fullName evidence="9">Glycine/betaine ABC transporter</fullName>
    </submittedName>
</protein>
<feature type="transmembrane region" description="Helical" evidence="8">
    <location>
        <begin position="43"/>
        <end position="62"/>
    </location>
</feature>
<reference evidence="10" key="2">
    <citation type="submission" date="2014-02" db="EMBL/GenBank/DDBJ databases">
        <title>Draft Genome Sequence of extremely halophilic bacteria Halorhodospira halochloris.</title>
        <authorList>
            <person name="Singh K.S."/>
        </authorList>
    </citation>
    <scope>NUCLEOTIDE SEQUENCE [LARGE SCALE GENOMIC DNA]</scope>
    <source>
        <strain evidence="10">A</strain>
    </source>
</reference>
<comment type="subcellular location">
    <subcellularLocation>
        <location evidence="1">Cell membrane</location>
        <topology evidence="1">Multi-pass membrane protein</topology>
    </subcellularLocation>
</comment>